<name>A0ABN9UVZ4_9DINO</name>
<evidence type="ECO:0008006" key="4">
    <source>
        <dbReference type="Google" id="ProtNLM"/>
    </source>
</evidence>
<gene>
    <name evidence="2" type="ORF">PCOR1329_LOCUS52232</name>
</gene>
<evidence type="ECO:0000313" key="3">
    <source>
        <dbReference type="Proteomes" id="UP001189429"/>
    </source>
</evidence>
<evidence type="ECO:0000313" key="2">
    <source>
        <dbReference type="EMBL" id="CAK0864309.1"/>
    </source>
</evidence>
<reference evidence="2" key="1">
    <citation type="submission" date="2023-10" db="EMBL/GenBank/DDBJ databases">
        <authorList>
            <person name="Chen Y."/>
            <person name="Shah S."/>
            <person name="Dougan E. K."/>
            <person name="Thang M."/>
            <person name="Chan C."/>
        </authorList>
    </citation>
    <scope>NUCLEOTIDE SEQUENCE [LARGE SCALE GENOMIC DNA]</scope>
</reference>
<organism evidence="2 3">
    <name type="scientific">Prorocentrum cordatum</name>
    <dbReference type="NCBI Taxonomy" id="2364126"/>
    <lineage>
        <taxon>Eukaryota</taxon>
        <taxon>Sar</taxon>
        <taxon>Alveolata</taxon>
        <taxon>Dinophyceae</taxon>
        <taxon>Prorocentrales</taxon>
        <taxon>Prorocentraceae</taxon>
        <taxon>Prorocentrum</taxon>
    </lineage>
</organism>
<sequence>TSWLLLSMCANLRANVYWRTMAPEETLEFVAAHDEHMAQLATGQAAREVAQLPLCLGGLGLRCAARMAPAAWWDTWADCLPMLRERAPADRGHLLGPRRRRGQAPTGHRQAAEARRQLAQEGCETPTWTALALGARPPPTQDREMGERAHGWQFWAARAGDDRAREGLVQRMHAPERALLLSQSGPCAGRAFTVLPTSEPMRVPPSELRVLLLRRLRLDLPFTAGASRCRARLDSRRDRRAACPTAGVRKKRRAPLEKATARICREAGARLAVDATLVCPLDRGATAHPRTADEDRARCRLVVMALEVGGRWPQEALHFMRLLADCMASKGSLDPAVDRPRLSGGAAGLRSLHLLLDGLACDGDEPWLQEVLADARYTEAPVPSRMPARP</sequence>
<dbReference type="Proteomes" id="UP001189429">
    <property type="component" value="Unassembled WGS sequence"/>
</dbReference>
<accession>A0ABN9UVZ4</accession>
<feature type="non-terminal residue" evidence="2">
    <location>
        <position position="1"/>
    </location>
</feature>
<comment type="caution">
    <text evidence="2">The sequence shown here is derived from an EMBL/GenBank/DDBJ whole genome shotgun (WGS) entry which is preliminary data.</text>
</comment>
<keyword evidence="3" id="KW-1185">Reference proteome</keyword>
<evidence type="ECO:0000256" key="1">
    <source>
        <dbReference type="SAM" id="MobiDB-lite"/>
    </source>
</evidence>
<dbReference type="EMBL" id="CAUYUJ010016352">
    <property type="protein sequence ID" value="CAK0864309.1"/>
    <property type="molecule type" value="Genomic_DNA"/>
</dbReference>
<feature type="region of interest" description="Disordered" evidence="1">
    <location>
        <begin position="92"/>
        <end position="114"/>
    </location>
</feature>
<protein>
    <recommendedName>
        <fullName evidence="4">Anaphase-promoting complex subunit 1</fullName>
    </recommendedName>
</protein>
<proteinExistence type="predicted"/>